<protein>
    <submittedName>
        <fullName evidence="1">Uncharacterized protein</fullName>
    </submittedName>
</protein>
<dbReference type="Proteomes" id="UP000634668">
    <property type="component" value="Unassembled WGS sequence"/>
</dbReference>
<accession>A0A918J0W3</accession>
<gene>
    <name evidence="1" type="ORF">GCM10007383_28630</name>
</gene>
<evidence type="ECO:0000313" key="1">
    <source>
        <dbReference type="EMBL" id="GGW42186.1"/>
    </source>
</evidence>
<dbReference type="AlphaFoldDB" id="A0A918J0W3"/>
<name>A0A918J0W3_9FLAO</name>
<reference evidence="1" key="2">
    <citation type="submission" date="2020-09" db="EMBL/GenBank/DDBJ databases">
        <authorList>
            <person name="Sun Q."/>
            <person name="Kim S."/>
        </authorList>
    </citation>
    <scope>NUCLEOTIDE SEQUENCE</scope>
    <source>
        <strain evidence="1">KCTC 12113</strain>
    </source>
</reference>
<dbReference type="EMBL" id="BMWP01000021">
    <property type="protein sequence ID" value="GGW42186.1"/>
    <property type="molecule type" value="Genomic_DNA"/>
</dbReference>
<sequence>MIVGSYKNDVRKFADPYKKWFVLKGENEVIINLKYQKKVFLQFKKDISQLPINLNQNIFSENSES</sequence>
<evidence type="ECO:0000313" key="2">
    <source>
        <dbReference type="Proteomes" id="UP000634668"/>
    </source>
</evidence>
<proteinExistence type="predicted"/>
<keyword evidence="2" id="KW-1185">Reference proteome</keyword>
<organism evidence="1 2">
    <name type="scientific">Arenibacter certesii</name>
    <dbReference type="NCBI Taxonomy" id="228955"/>
    <lineage>
        <taxon>Bacteria</taxon>
        <taxon>Pseudomonadati</taxon>
        <taxon>Bacteroidota</taxon>
        <taxon>Flavobacteriia</taxon>
        <taxon>Flavobacteriales</taxon>
        <taxon>Flavobacteriaceae</taxon>
        <taxon>Arenibacter</taxon>
    </lineage>
</organism>
<comment type="caution">
    <text evidence="1">The sequence shown here is derived from an EMBL/GenBank/DDBJ whole genome shotgun (WGS) entry which is preliminary data.</text>
</comment>
<reference evidence="1" key="1">
    <citation type="journal article" date="2014" name="Int. J. Syst. Evol. Microbiol.">
        <title>Complete genome sequence of Corynebacterium casei LMG S-19264T (=DSM 44701T), isolated from a smear-ripened cheese.</title>
        <authorList>
            <consortium name="US DOE Joint Genome Institute (JGI-PGF)"/>
            <person name="Walter F."/>
            <person name="Albersmeier A."/>
            <person name="Kalinowski J."/>
            <person name="Ruckert C."/>
        </authorList>
    </citation>
    <scope>NUCLEOTIDE SEQUENCE</scope>
    <source>
        <strain evidence="1">KCTC 12113</strain>
    </source>
</reference>